<evidence type="ECO:0000259" key="6">
    <source>
        <dbReference type="Pfam" id="PF01397"/>
    </source>
</evidence>
<comment type="similarity">
    <text evidence="2">Belongs to the terpene synthase family.</text>
</comment>
<keyword evidence="3" id="KW-0479">Metal-binding</keyword>
<dbReference type="CDD" id="cd00684">
    <property type="entry name" value="Terpene_cyclase_plant_C1"/>
    <property type="match status" value="1"/>
</dbReference>
<dbReference type="InterPro" id="IPR050148">
    <property type="entry name" value="Terpene_synthase-like"/>
</dbReference>
<dbReference type="SUPFAM" id="SSF48576">
    <property type="entry name" value="Terpenoid synthases"/>
    <property type="match status" value="1"/>
</dbReference>
<dbReference type="AlphaFoldDB" id="A0AAD8SMG1"/>
<keyword evidence="5" id="KW-0456">Lyase</keyword>
<dbReference type="InterPro" id="IPR008930">
    <property type="entry name" value="Terpenoid_cyclase/PrenylTrfase"/>
</dbReference>
<feature type="domain" description="Terpene synthase metal-binding" evidence="7">
    <location>
        <begin position="463"/>
        <end position="702"/>
    </location>
</feature>
<evidence type="ECO:0000259" key="7">
    <source>
        <dbReference type="Pfam" id="PF03936"/>
    </source>
</evidence>
<dbReference type="GO" id="GO:0000287">
    <property type="term" value="F:magnesium ion binding"/>
    <property type="evidence" value="ECO:0007669"/>
    <property type="project" value="InterPro"/>
</dbReference>
<dbReference type="Proteomes" id="UP001231189">
    <property type="component" value="Unassembled WGS sequence"/>
</dbReference>
<dbReference type="PANTHER" id="PTHR31739:SF50">
    <property type="match status" value="1"/>
</dbReference>
<dbReference type="InterPro" id="IPR044814">
    <property type="entry name" value="Terpene_cyclase_plant_C1"/>
</dbReference>
<dbReference type="PANTHER" id="PTHR31739">
    <property type="entry name" value="ENT-COPALYL DIPHOSPHATE SYNTHASE, CHLOROPLASTIC"/>
    <property type="match status" value="1"/>
</dbReference>
<dbReference type="FunFam" id="1.10.600.10:FF:000005">
    <property type="entry name" value="Ent-kaur-16-ene synthase, chloroplastic"/>
    <property type="match status" value="1"/>
</dbReference>
<evidence type="ECO:0000313" key="9">
    <source>
        <dbReference type="Proteomes" id="UP001231189"/>
    </source>
</evidence>
<dbReference type="Pfam" id="PF03936">
    <property type="entry name" value="Terpene_synth_C"/>
    <property type="match status" value="1"/>
</dbReference>
<dbReference type="InterPro" id="IPR008949">
    <property type="entry name" value="Isoprenoid_synthase_dom_sf"/>
</dbReference>
<dbReference type="InterPro" id="IPR036965">
    <property type="entry name" value="Terpene_synth_N_sf"/>
</dbReference>
<name>A0AAD8SMG1_LOLMU</name>
<keyword evidence="4" id="KW-0460">Magnesium</keyword>
<gene>
    <name evidence="8" type="ORF">QYE76_071622</name>
</gene>
<dbReference type="InterPro" id="IPR001906">
    <property type="entry name" value="Terpene_synth_N"/>
</dbReference>
<dbReference type="SUPFAM" id="SSF48239">
    <property type="entry name" value="Terpenoid cyclases/Protein prenyltransferases"/>
    <property type="match status" value="2"/>
</dbReference>
<dbReference type="FunFam" id="1.50.10.130:FF:000003">
    <property type="entry name" value="Ent-cassa-12,15-diene synthase"/>
    <property type="match status" value="1"/>
</dbReference>
<dbReference type="SFLD" id="SFLDG01014">
    <property type="entry name" value="Terpene_Cyclase_Like_1_N-term"/>
    <property type="match status" value="2"/>
</dbReference>
<organism evidence="8 9">
    <name type="scientific">Lolium multiflorum</name>
    <name type="common">Italian ryegrass</name>
    <name type="synonym">Lolium perenne subsp. multiflorum</name>
    <dbReference type="NCBI Taxonomy" id="4521"/>
    <lineage>
        <taxon>Eukaryota</taxon>
        <taxon>Viridiplantae</taxon>
        <taxon>Streptophyta</taxon>
        <taxon>Embryophyta</taxon>
        <taxon>Tracheophyta</taxon>
        <taxon>Spermatophyta</taxon>
        <taxon>Magnoliopsida</taxon>
        <taxon>Liliopsida</taxon>
        <taxon>Poales</taxon>
        <taxon>Poaceae</taxon>
        <taxon>BOP clade</taxon>
        <taxon>Pooideae</taxon>
        <taxon>Poodae</taxon>
        <taxon>Poeae</taxon>
        <taxon>Poeae Chloroplast Group 2 (Poeae type)</taxon>
        <taxon>Loliodinae</taxon>
        <taxon>Loliinae</taxon>
        <taxon>Lolium</taxon>
    </lineage>
</organism>
<comment type="cofactor">
    <cofactor evidence="1">
        <name>Mg(2+)</name>
        <dbReference type="ChEBI" id="CHEBI:18420"/>
    </cofactor>
</comment>
<evidence type="ECO:0000256" key="4">
    <source>
        <dbReference type="ARBA" id="ARBA00022842"/>
    </source>
</evidence>
<evidence type="ECO:0000256" key="2">
    <source>
        <dbReference type="ARBA" id="ARBA00006333"/>
    </source>
</evidence>
<dbReference type="GO" id="GO:0016102">
    <property type="term" value="P:diterpenoid biosynthetic process"/>
    <property type="evidence" value="ECO:0007669"/>
    <property type="project" value="InterPro"/>
</dbReference>
<protein>
    <submittedName>
        <fullName evidence="8">Uncharacterized protein</fullName>
    </submittedName>
</protein>
<evidence type="ECO:0000256" key="1">
    <source>
        <dbReference type="ARBA" id="ARBA00001946"/>
    </source>
</evidence>
<dbReference type="EMBL" id="JAUUTY010000004">
    <property type="protein sequence ID" value="KAK1653817.1"/>
    <property type="molecule type" value="Genomic_DNA"/>
</dbReference>
<evidence type="ECO:0000256" key="3">
    <source>
        <dbReference type="ARBA" id="ARBA00022723"/>
    </source>
</evidence>
<comment type="caution">
    <text evidence="8">The sequence shown here is derived from an EMBL/GenBank/DDBJ whole genome shotgun (WGS) entry which is preliminary data.</text>
</comment>
<evidence type="ECO:0000313" key="8">
    <source>
        <dbReference type="EMBL" id="KAK1653817.1"/>
    </source>
</evidence>
<dbReference type="Gene3D" id="1.10.600.10">
    <property type="entry name" value="Farnesyl Diphosphate Synthase"/>
    <property type="match status" value="1"/>
</dbReference>
<reference evidence="8" key="1">
    <citation type="submission" date="2023-07" db="EMBL/GenBank/DDBJ databases">
        <title>A chromosome-level genome assembly of Lolium multiflorum.</title>
        <authorList>
            <person name="Chen Y."/>
            <person name="Copetti D."/>
            <person name="Kolliker R."/>
            <person name="Studer B."/>
        </authorList>
    </citation>
    <scope>NUCLEOTIDE SEQUENCE</scope>
    <source>
        <strain evidence="8">02402/16</strain>
        <tissue evidence="8">Leaf</tissue>
    </source>
</reference>
<dbReference type="Pfam" id="PF01397">
    <property type="entry name" value="Terpene_synth"/>
    <property type="match status" value="1"/>
</dbReference>
<keyword evidence="9" id="KW-1185">Reference proteome</keyword>
<dbReference type="GO" id="GO:0010333">
    <property type="term" value="F:terpene synthase activity"/>
    <property type="evidence" value="ECO:0007669"/>
    <property type="project" value="InterPro"/>
</dbReference>
<accession>A0AAD8SMG1</accession>
<sequence>MANQVVAGSCHIWLATTSTNHRRNHLPLCLTSGRAAEHASTGACRARFFSRGRHVPPLQDATRFRARTMAPSRPAENVQRAFVGENTSLQKMERKARIKKQLLEPKILTSAYDTAWVAMVPAIIGSSQVPCFPSCIEWILQNQQGNGSWGIPQANSLVNKDVMSSTLACVLALKKWNVGKKHIKRGLNFIGRNISIIMDDKIDAPIGFNVIFPGMLSLAIGMGLQIPFGQTDVDVILHLREIELEVPTVYPTTIRCQISMVDTLEKVGISQHFSREIKIILDMTYSLWLQRDEEIMSDVSTFATVFRILRMNGYDVSSDELSHVEDAFTFQNSLEGYLHDTRAILELYKASRVSVSEKELILDSIGDWTGKLLREKLFDDGVQSAPILGEVEYALKFPFYATMERLDHKWNIENFNASASHILKTEHLPCCVNQDILAIAIEDFSYAQSVYQDELQLLERWVKENKLDQLIFARQRMKYCYLATAATLFPPELSDARISWAKNSVLINVVDDFFDVAGSTEELENLVALVKNWDDPSKDEFCSEEVKILFNAIYTTTNQLGEIASAVQRRDVTKHLIQLWQELLRSMMAEADWRMREYVPTIQEYMEKAVVSFTLAPILLPASYFVGQKLLGCVVNGQEYNELFRLMGTSCRILNDIQGYERESSEEKLDSVSLLVQHSDGSMSIEEAKETLQRSVASYRKDLLRLVLKEDGVVPRECRDLFWKMCKICHLFYSHTDAFTSPSEMMSTVNAVINDPLKLHISNPFMAAQSKE</sequence>
<evidence type="ECO:0000256" key="5">
    <source>
        <dbReference type="ARBA" id="ARBA00023239"/>
    </source>
</evidence>
<dbReference type="Gene3D" id="1.50.10.130">
    <property type="entry name" value="Terpene synthase, N-terminal domain"/>
    <property type="match status" value="1"/>
</dbReference>
<dbReference type="InterPro" id="IPR005630">
    <property type="entry name" value="Terpene_synthase_metal-bd"/>
</dbReference>
<feature type="domain" description="Terpene synthase N-terminal" evidence="6">
    <location>
        <begin position="244"/>
        <end position="395"/>
    </location>
</feature>
<proteinExistence type="inferred from homology"/>